<name>A0A1E3W9E2_9HYPH</name>
<evidence type="ECO:0000313" key="2">
    <source>
        <dbReference type="Proteomes" id="UP000095042"/>
    </source>
</evidence>
<protein>
    <recommendedName>
        <fullName evidence="3">ABC-type transport auxiliary lipoprotein component domain-containing protein</fullName>
    </recommendedName>
</protein>
<sequence>MVVGPVTGAPGDGSRSLATALKKKLYADGVKLVNGTSGNVYTVKGIVKLTDAGGSKEKIQIDWQVLDPNGKRLGTVSQQNTIPKGSLNGPWGAIADAAAGAAADGIVKLLPKSS</sequence>
<evidence type="ECO:0008006" key="3">
    <source>
        <dbReference type="Google" id="ProtNLM"/>
    </source>
</evidence>
<reference evidence="1 2" key="1">
    <citation type="journal article" date="2016" name="Environ. Microbiol.">
        <title>New Methyloceanibacter diversity from North Sea sediments includes methanotroph containing solely the soluble methane monooxygenase.</title>
        <authorList>
            <person name="Vekeman B."/>
            <person name="Kerckhof F.M."/>
            <person name="Cremers G."/>
            <person name="de Vos P."/>
            <person name="Vandamme P."/>
            <person name="Boon N."/>
            <person name="Op den Camp H.J."/>
            <person name="Heylen K."/>
        </authorList>
    </citation>
    <scope>NUCLEOTIDE SEQUENCE [LARGE SCALE GENOMIC DNA]</scope>
    <source>
        <strain evidence="1 2">R-67177</strain>
    </source>
</reference>
<dbReference type="RefSeq" id="WP_069624373.1">
    <property type="nucleotide sequence ID" value="NZ_LPWD01000310.1"/>
</dbReference>
<dbReference type="AlphaFoldDB" id="A0A1E3W9E2"/>
<dbReference type="Proteomes" id="UP000095042">
    <property type="component" value="Unassembled WGS sequence"/>
</dbReference>
<organism evidence="1 2">
    <name type="scientific">Methyloceanibacter marginalis</name>
    <dbReference type="NCBI Taxonomy" id="1774971"/>
    <lineage>
        <taxon>Bacteria</taxon>
        <taxon>Pseudomonadati</taxon>
        <taxon>Pseudomonadota</taxon>
        <taxon>Alphaproteobacteria</taxon>
        <taxon>Hyphomicrobiales</taxon>
        <taxon>Hyphomicrobiaceae</taxon>
        <taxon>Methyloceanibacter</taxon>
    </lineage>
</organism>
<dbReference type="EMBL" id="LPWD01000310">
    <property type="protein sequence ID" value="ODS02438.1"/>
    <property type="molecule type" value="Genomic_DNA"/>
</dbReference>
<proteinExistence type="predicted"/>
<keyword evidence="2" id="KW-1185">Reference proteome</keyword>
<accession>A0A1E3W9E2</accession>
<comment type="caution">
    <text evidence="1">The sequence shown here is derived from an EMBL/GenBank/DDBJ whole genome shotgun (WGS) entry which is preliminary data.</text>
</comment>
<evidence type="ECO:0000313" key="1">
    <source>
        <dbReference type="EMBL" id="ODS02438.1"/>
    </source>
</evidence>
<gene>
    <name evidence="1" type="ORF">AUC71_15385</name>
</gene>